<reference evidence="2 3" key="1">
    <citation type="journal article" date="2018" name="BMC Genomics">
        <title>The genome of Naegleria lovaniensis, the basis for a comparative approach to unravel pathogenicity factors of the human pathogenic amoeba N. fowleri.</title>
        <authorList>
            <person name="Liechti N."/>
            <person name="Schurch N."/>
            <person name="Bruggmann R."/>
            <person name="Wittwer M."/>
        </authorList>
    </citation>
    <scope>NUCLEOTIDE SEQUENCE [LARGE SCALE GENOMIC DNA]</scope>
    <source>
        <strain evidence="2 3">ATCC 30569</strain>
    </source>
</reference>
<dbReference type="Gene3D" id="3.30.530.20">
    <property type="match status" value="1"/>
</dbReference>
<dbReference type="CDD" id="cd00177">
    <property type="entry name" value="START"/>
    <property type="match status" value="1"/>
</dbReference>
<evidence type="ECO:0000313" key="3">
    <source>
        <dbReference type="Proteomes" id="UP000816034"/>
    </source>
</evidence>
<protein>
    <recommendedName>
        <fullName evidence="1">START domain-containing protein</fullName>
    </recommendedName>
</protein>
<dbReference type="RefSeq" id="XP_044544079.1">
    <property type="nucleotide sequence ID" value="XM_044685805.1"/>
</dbReference>
<gene>
    <name evidence="2" type="ORF">C9374_010279</name>
</gene>
<dbReference type="Proteomes" id="UP000816034">
    <property type="component" value="Unassembled WGS sequence"/>
</dbReference>
<comment type="caution">
    <text evidence="2">The sequence shown here is derived from an EMBL/GenBank/DDBJ whole genome shotgun (WGS) entry which is preliminary data.</text>
</comment>
<sequence length="266" mass="31126">MFSSSSSKNLFVRPKLENVVHDSFEKFEKHGFSLMEHSDYDVLEKELEDPEGNYELLFEDNHSVMWKKINGEGGKNCLSAEHSHDTVRHKYKMVVNHPVQIFYDLLKDYERRHLWDKRDGGREILAIFNVEGKPQNQVVEYIVKKGNLIVSSRDFVTINAEKYDEKTNSYLMIGKSVNEFPKESPSSYIRGNILYLGMKIVPIDDKRCEFYCVTQTNMNGYIPNFVYEWALKSLPSEFQVITDEGCHQRIRDGCEAFTNYYKLAKN</sequence>
<organism evidence="2 3">
    <name type="scientific">Naegleria lovaniensis</name>
    <name type="common">Amoeba</name>
    <dbReference type="NCBI Taxonomy" id="51637"/>
    <lineage>
        <taxon>Eukaryota</taxon>
        <taxon>Discoba</taxon>
        <taxon>Heterolobosea</taxon>
        <taxon>Tetramitia</taxon>
        <taxon>Eutetramitia</taxon>
        <taxon>Vahlkampfiidae</taxon>
        <taxon>Naegleria</taxon>
    </lineage>
</organism>
<accession>A0AA88GG85</accession>
<dbReference type="AlphaFoldDB" id="A0AA88GG85"/>
<dbReference type="SUPFAM" id="SSF55961">
    <property type="entry name" value="Bet v1-like"/>
    <property type="match status" value="1"/>
</dbReference>
<dbReference type="InterPro" id="IPR051213">
    <property type="entry name" value="START_lipid_transfer"/>
</dbReference>
<evidence type="ECO:0000259" key="1">
    <source>
        <dbReference type="PROSITE" id="PS50848"/>
    </source>
</evidence>
<dbReference type="GO" id="GO:0005737">
    <property type="term" value="C:cytoplasm"/>
    <property type="evidence" value="ECO:0007669"/>
    <property type="project" value="UniProtKB-ARBA"/>
</dbReference>
<keyword evidence="3" id="KW-1185">Reference proteome</keyword>
<dbReference type="InterPro" id="IPR002913">
    <property type="entry name" value="START_lipid-bd_dom"/>
</dbReference>
<feature type="domain" description="START" evidence="1">
    <location>
        <begin position="66"/>
        <end position="233"/>
    </location>
</feature>
<dbReference type="InterPro" id="IPR023393">
    <property type="entry name" value="START-like_dom_sf"/>
</dbReference>
<dbReference type="PANTHER" id="PTHR19308">
    <property type="entry name" value="PHOSPHATIDYLCHOLINE TRANSFER PROTEIN"/>
    <property type="match status" value="1"/>
</dbReference>
<dbReference type="PANTHER" id="PTHR19308:SF14">
    <property type="entry name" value="START DOMAIN-CONTAINING PROTEIN"/>
    <property type="match status" value="1"/>
</dbReference>
<evidence type="ECO:0000313" key="2">
    <source>
        <dbReference type="EMBL" id="KAG2374905.1"/>
    </source>
</evidence>
<dbReference type="PROSITE" id="PS50848">
    <property type="entry name" value="START"/>
    <property type="match status" value="1"/>
</dbReference>
<dbReference type="GO" id="GO:0008289">
    <property type="term" value="F:lipid binding"/>
    <property type="evidence" value="ECO:0007669"/>
    <property type="project" value="InterPro"/>
</dbReference>
<proteinExistence type="predicted"/>
<dbReference type="Pfam" id="PF01852">
    <property type="entry name" value="START"/>
    <property type="match status" value="1"/>
</dbReference>
<name>A0AA88GG85_NAELO</name>
<dbReference type="GeneID" id="68102733"/>
<dbReference type="EMBL" id="PYSW02000041">
    <property type="protein sequence ID" value="KAG2374905.1"/>
    <property type="molecule type" value="Genomic_DNA"/>
</dbReference>
<dbReference type="SMART" id="SM00234">
    <property type="entry name" value="START"/>
    <property type="match status" value="1"/>
</dbReference>